<evidence type="ECO:0000313" key="2">
    <source>
        <dbReference type="Proteomes" id="UP000828390"/>
    </source>
</evidence>
<gene>
    <name evidence="1" type="ORF">DPMN_193728</name>
</gene>
<keyword evidence="2" id="KW-1185">Reference proteome</keyword>
<protein>
    <submittedName>
        <fullName evidence="1">Uncharacterized protein</fullName>
    </submittedName>
</protein>
<name>A0A9D3XZY8_DREPO</name>
<dbReference type="Proteomes" id="UP000828390">
    <property type="component" value="Unassembled WGS sequence"/>
</dbReference>
<evidence type="ECO:0000313" key="1">
    <source>
        <dbReference type="EMBL" id="KAH3690107.1"/>
    </source>
</evidence>
<sequence length="76" mass="9145">MDTEFQHMPCHLPCKRRIQFPNPSLNVWTISYGFSPRDSNQEPSLTYQTEHQHESSPRKRLVIEFKCRSEYYPCKL</sequence>
<dbReference type="EMBL" id="JAIWYP010000078">
    <property type="protein sequence ID" value="KAH3690107.1"/>
    <property type="molecule type" value="Genomic_DNA"/>
</dbReference>
<dbReference type="AlphaFoldDB" id="A0A9D3XZY8"/>
<accession>A0A9D3XZY8</accession>
<organism evidence="1 2">
    <name type="scientific">Dreissena polymorpha</name>
    <name type="common">Zebra mussel</name>
    <name type="synonym">Mytilus polymorpha</name>
    <dbReference type="NCBI Taxonomy" id="45954"/>
    <lineage>
        <taxon>Eukaryota</taxon>
        <taxon>Metazoa</taxon>
        <taxon>Spiralia</taxon>
        <taxon>Lophotrochozoa</taxon>
        <taxon>Mollusca</taxon>
        <taxon>Bivalvia</taxon>
        <taxon>Autobranchia</taxon>
        <taxon>Heteroconchia</taxon>
        <taxon>Euheterodonta</taxon>
        <taxon>Imparidentia</taxon>
        <taxon>Neoheterodontei</taxon>
        <taxon>Myida</taxon>
        <taxon>Dreissenoidea</taxon>
        <taxon>Dreissenidae</taxon>
        <taxon>Dreissena</taxon>
    </lineage>
</organism>
<reference evidence="1" key="1">
    <citation type="journal article" date="2019" name="bioRxiv">
        <title>The Genome of the Zebra Mussel, Dreissena polymorpha: A Resource for Invasive Species Research.</title>
        <authorList>
            <person name="McCartney M.A."/>
            <person name="Auch B."/>
            <person name="Kono T."/>
            <person name="Mallez S."/>
            <person name="Zhang Y."/>
            <person name="Obille A."/>
            <person name="Becker A."/>
            <person name="Abrahante J.E."/>
            <person name="Garbe J."/>
            <person name="Badalamenti J.P."/>
            <person name="Herman A."/>
            <person name="Mangelson H."/>
            <person name="Liachko I."/>
            <person name="Sullivan S."/>
            <person name="Sone E.D."/>
            <person name="Koren S."/>
            <person name="Silverstein K.A.T."/>
            <person name="Beckman K.B."/>
            <person name="Gohl D.M."/>
        </authorList>
    </citation>
    <scope>NUCLEOTIDE SEQUENCE</scope>
    <source>
        <strain evidence="1">Duluth1</strain>
        <tissue evidence="1">Whole animal</tissue>
    </source>
</reference>
<proteinExistence type="predicted"/>
<comment type="caution">
    <text evidence="1">The sequence shown here is derived from an EMBL/GenBank/DDBJ whole genome shotgun (WGS) entry which is preliminary data.</text>
</comment>
<reference evidence="1" key="2">
    <citation type="submission" date="2020-11" db="EMBL/GenBank/DDBJ databases">
        <authorList>
            <person name="McCartney M.A."/>
            <person name="Auch B."/>
            <person name="Kono T."/>
            <person name="Mallez S."/>
            <person name="Becker A."/>
            <person name="Gohl D.M."/>
            <person name="Silverstein K.A.T."/>
            <person name="Koren S."/>
            <person name="Bechman K.B."/>
            <person name="Herman A."/>
            <person name="Abrahante J.E."/>
            <person name="Garbe J."/>
        </authorList>
    </citation>
    <scope>NUCLEOTIDE SEQUENCE</scope>
    <source>
        <strain evidence="1">Duluth1</strain>
        <tissue evidence="1">Whole animal</tissue>
    </source>
</reference>